<keyword evidence="3 5" id="KW-0378">Hydrolase</keyword>
<sequence>MTTYALGDLQGCHAEFVALLERLAFDPRRDRLWLAGDLVNRGPGSLACLREVKALGDAARVVLGNHDLHLLGVARGGGSLKRSDTLAAILDAPDREALLDWLQHQPLLVDDGSASPARTLMVHAGLLPQWSLDGARALAGEVESCLAGEQAGAFFERMYGNSPARWDDTLEGIERLRAIVNVFTRMRFIAADGTLDFAAKEGLDSAPQGFEPWFRYPREDDPRVLFGHWAALEGHTPGAALRAEALDTGCVWGNSLTALDLDSGRRISEPCRPRE</sequence>
<comment type="similarity">
    <text evidence="2 5">Belongs to the Ap4A hydrolase family.</text>
</comment>
<evidence type="ECO:0000256" key="1">
    <source>
        <dbReference type="ARBA" id="ARBA00003413"/>
    </source>
</evidence>
<dbReference type="NCBIfam" id="NF001204">
    <property type="entry name" value="PRK00166.1"/>
    <property type="match status" value="1"/>
</dbReference>
<dbReference type="InterPro" id="IPR004843">
    <property type="entry name" value="Calcineurin-like_PHP"/>
</dbReference>
<evidence type="ECO:0000313" key="8">
    <source>
        <dbReference type="Proteomes" id="UP001500074"/>
    </source>
</evidence>
<reference evidence="8" key="1">
    <citation type="journal article" date="2019" name="Int. J. Syst. Evol. Microbiol.">
        <title>The Global Catalogue of Microorganisms (GCM) 10K type strain sequencing project: providing services to taxonomists for standard genome sequencing and annotation.</title>
        <authorList>
            <consortium name="The Broad Institute Genomics Platform"/>
            <consortium name="The Broad Institute Genome Sequencing Center for Infectious Disease"/>
            <person name="Wu L."/>
            <person name="Ma J."/>
        </authorList>
    </citation>
    <scope>NUCLEOTIDE SEQUENCE [LARGE SCALE GENOMIC DNA]</scope>
    <source>
        <strain evidence="8">JCM 18472</strain>
    </source>
</reference>
<comment type="caution">
    <text evidence="7">The sequence shown here is derived from an EMBL/GenBank/DDBJ whole genome shotgun (WGS) entry which is preliminary data.</text>
</comment>
<organism evidence="7 8">
    <name type="scientific">Modicisalibacter zincidurans</name>
    <dbReference type="NCBI Taxonomy" id="1178777"/>
    <lineage>
        <taxon>Bacteria</taxon>
        <taxon>Pseudomonadati</taxon>
        <taxon>Pseudomonadota</taxon>
        <taxon>Gammaproteobacteria</taxon>
        <taxon>Oceanospirillales</taxon>
        <taxon>Halomonadaceae</taxon>
        <taxon>Modicisalibacter</taxon>
    </lineage>
</organism>
<dbReference type="PANTHER" id="PTHR40942:SF4">
    <property type="entry name" value="CYTOCHROME C5"/>
    <property type="match status" value="1"/>
</dbReference>
<evidence type="ECO:0000256" key="3">
    <source>
        <dbReference type="ARBA" id="ARBA00022801"/>
    </source>
</evidence>
<dbReference type="HAMAP" id="MF_00199">
    <property type="entry name" value="ApaH"/>
    <property type="match status" value="1"/>
</dbReference>
<dbReference type="EMBL" id="BAABKI010000010">
    <property type="protein sequence ID" value="GAA5172271.1"/>
    <property type="molecule type" value="Genomic_DNA"/>
</dbReference>
<dbReference type="Gene3D" id="3.60.21.10">
    <property type="match status" value="1"/>
</dbReference>
<evidence type="ECO:0000256" key="4">
    <source>
        <dbReference type="ARBA" id="ARBA00049417"/>
    </source>
</evidence>
<dbReference type="PANTHER" id="PTHR40942">
    <property type="match status" value="1"/>
</dbReference>
<dbReference type="NCBIfam" id="TIGR00668">
    <property type="entry name" value="apaH"/>
    <property type="match status" value="1"/>
</dbReference>
<dbReference type="Proteomes" id="UP001500074">
    <property type="component" value="Unassembled WGS sequence"/>
</dbReference>
<keyword evidence="8" id="KW-1185">Reference proteome</keyword>
<name>A0ABP9R6P3_9GAMM</name>
<dbReference type="SUPFAM" id="SSF56300">
    <property type="entry name" value="Metallo-dependent phosphatases"/>
    <property type="match status" value="1"/>
</dbReference>
<dbReference type="EC" id="3.6.1.41" evidence="5"/>
<dbReference type="RefSeq" id="WP_031382400.1">
    <property type="nucleotide sequence ID" value="NZ_BAABKI010000010.1"/>
</dbReference>
<gene>
    <name evidence="5" type="primary">apaH</name>
    <name evidence="7" type="ORF">GCM10023342_08570</name>
</gene>
<protein>
    <recommendedName>
        <fullName evidence="5">Bis(5'-nucleosyl)-tetraphosphatase, symmetrical</fullName>
        <ecNumber evidence="5">3.6.1.41</ecNumber>
    </recommendedName>
    <alternativeName>
        <fullName evidence="5">Ap4A hydrolase</fullName>
    </alternativeName>
    <alternativeName>
        <fullName evidence="5">Diadenosine 5',5'''-P1,P4-tetraphosphate pyrophosphohydrolase</fullName>
    </alternativeName>
    <alternativeName>
        <fullName evidence="5">Diadenosine tetraphosphatase</fullName>
    </alternativeName>
</protein>
<comment type="function">
    <text evidence="1 5">Hydrolyzes diadenosine 5',5'''-P1,P4-tetraphosphate to yield ADP.</text>
</comment>
<dbReference type="PIRSF" id="PIRSF000903">
    <property type="entry name" value="B5n-ttraPtase_sm"/>
    <property type="match status" value="1"/>
</dbReference>
<accession>A0ABP9R6P3</accession>
<dbReference type="Pfam" id="PF00149">
    <property type="entry name" value="Metallophos"/>
    <property type="match status" value="1"/>
</dbReference>
<dbReference type="InterPro" id="IPR004617">
    <property type="entry name" value="ApaH"/>
</dbReference>
<feature type="domain" description="Calcineurin-like phosphoesterase" evidence="6">
    <location>
        <begin position="1"/>
        <end position="138"/>
    </location>
</feature>
<dbReference type="CDD" id="cd07422">
    <property type="entry name" value="MPP_ApaH"/>
    <property type="match status" value="1"/>
</dbReference>
<proteinExistence type="inferred from homology"/>
<comment type="catalytic activity">
    <reaction evidence="4 5">
        <text>P(1),P(4)-bis(5'-adenosyl) tetraphosphate + H2O = 2 ADP + 2 H(+)</text>
        <dbReference type="Rhea" id="RHEA:24252"/>
        <dbReference type="ChEBI" id="CHEBI:15377"/>
        <dbReference type="ChEBI" id="CHEBI:15378"/>
        <dbReference type="ChEBI" id="CHEBI:58141"/>
        <dbReference type="ChEBI" id="CHEBI:456216"/>
        <dbReference type="EC" id="3.6.1.41"/>
    </reaction>
</comment>
<dbReference type="InterPro" id="IPR029052">
    <property type="entry name" value="Metallo-depent_PP-like"/>
</dbReference>
<evidence type="ECO:0000256" key="2">
    <source>
        <dbReference type="ARBA" id="ARBA00005419"/>
    </source>
</evidence>
<evidence type="ECO:0000259" key="6">
    <source>
        <dbReference type="Pfam" id="PF00149"/>
    </source>
</evidence>
<evidence type="ECO:0000313" key="7">
    <source>
        <dbReference type="EMBL" id="GAA5172271.1"/>
    </source>
</evidence>
<evidence type="ECO:0000256" key="5">
    <source>
        <dbReference type="HAMAP-Rule" id="MF_00199"/>
    </source>
</evidence>